<evidence type="ECO:0000256" key="4">
    <source>
        <dbReference type="ARBA" id="ARBA00022617"/>
    </source>
</evidence>
<evidence type="ECO:0000256" key="7">
    <source>
        <dbReference type="ARBA" id="ARBA00023004"/>
    </source>
</evidence>
<dbReference type="InterPro" id="IPR034505">
    <property type="entry name" value="Coproporphyrinogen-III_oxidase"/>
</dbReference>
<dbReference type="SFLD" id="SFLDF00288">
    <property type="entry name" value="HemN-like__clustered_with_nucl"/>
    <property type="match status" value="1"/>
</dbReference>
<dbReference type="CDD" id="cd01335">
    <property type="entry name" value="Radical_SAM"/>
    <property type="match status" value="1"/>
</dbReference>
<evidence type="ECO:0000256" key="1">
    <source>
        <dbReference type="ARBA" id="ARBA00001966"/>
    </source>
</evidence>
<keyword evidence="6 10" id="KW-0479">Metal-binding</keyword>
<evidence type="ECO:0000259" key="11">
    <source>
        <dbReference type="PROSITE" id="PS51918"/>
    </source>
</evidence>
<evidence type="ECO:0000256" key="8">
    <source>
        <dbReference type="ARBA" id="ARBA00023014"/>
    </source>
</evidence>
<feature type="domain" description="Radical SAM core" evidence="11">
    <location>
        <begin position="1"/>
        <end position="230"/>
    </location>
</feature>
<dbReference type="InterPro" id="IPR010723">
    <property type="entry name" value="HemN_C"/>
</dbReference>
<evidence type="ECO:0000256" key="5">
    <source>
        <dbReference type="ARBA" id="ARBA00022691"/>
    </source>
</evidence>
<sequence>MHLYLHIPFCRRACHYCDFHFSTNLTMKSTVVEAICREIELQADYLSNKQLQTIYFGGGTPSLLNMNELYDIFETIKKYYTFAEDIEITLEANPDDITKERLAIFQRFGFNRLSIGIQSFNDEHLKKLNRIHDSALAEGCVKLAQDMGFDNITIDLIYAIPYENHHIWENDLEKAISLNVPHISSYCLTIEEKTVFGKWLQINKIPPINEDFASEQFRILLDTLESAGYEQYEISNFCRDNKYSRHNSSYWQRHEYLGIGPSAHSYNGTSRQYNIANNTAYVKGIHLGQVPADYEILSKEEKLNDYILTGLRTKWGCNIAEIENLVGDKWQIANRAILAKYLNSKLLQINNQTLTLTRQGKLFADRIASDLFLI</sequence>
<keyword evidence="7 10" id="KW-0408">Iron</keyword>
<dbReference type="SUPFAM" id="SSF102114">
    <property type="entry name" value="Radical SAM enzymes"/>
    <property type="match status" value="1"/>
</dbReference>
<reference evidence="13" key="1">
    <citation type="journal article" date="2019" name="Int. J. Syst. Evol. Microbiol.">
        <title>The Global Catalogue of Microorganisms (GCM) 10K type strain sequencing project: providing services to taxonomists for standard genome sequencing and annotation.</title>
        <authorList>
            <consortium name="The Broad Institute Genomics Platform"/>
            <consortium name="The Broad Institute Genome Sequencing Center for Infectious Disease"/>
            <person name="Wu L."/>
            <person name="Ma J."/>
        </authorList>
    </citation>
    <scope>NUCLEOTIDE SEQUENCE [LARGE SCALE GENOMIC DNA]</scope>
    <source>
        <strain evidence="13">KCTC 52344</strain>
    </source>
</reference>
<dbReference type="Gene3D" id="3.20.20.70">
    <property type="entry name" value="Aldolase class I"/>
    <property type="match status" value="1"/>
</dbReference>
<dbReference type="Pfam" id="PF04055">
    <property type="entry name" value="Radical_SAM"/>
    <property type="match status" value="1"/>
</dbReference>
<dbReference type="EMBL" id="JBHULC010000007">
    <property type="protein sequence ID" value="MFD2520687.1"/>
    <property type="molecule type" value="Genomic_DNA"/>
</dbReference>
<evidence type="ECO:0000313" key="13">
    <source>
        <dbReference type="Proteomes" id="UP001597510"/>
    </source>
</evidence>
<keyword evidence="13" id="KW-1185">Reference proteome</keyword>
<dbReference type="Pfam" id="PF06969">
    <property type="entry name" value="HemN_C"/>
    <property type="match status" value="1"/>
</dbReference>
<dbReference type="InterPro" id="IPR004559">
    <property type="entry name" value="HemW-like"/>
</dbReference>
<comment type="similarity">
    <text evidence="2">Belongs to the anaerobic coproporphyrinogen-III oxidase family. HemW subfamily.</text>
</comment>
<dbReference type="NCBIfam" id="TIGR00539">
    <property type="entry name" value="hemN_rel"/>
    <property type="match status" value="1"/>
</dbReference>
<dbReference type="SFLD" id="SFLDG01082">
    <property type="entry name" value="B12-binding_domain_containing"/>
    <property type="match status" value="1"/>
</dbReference>
<organism evidence="12 13">
    <name type="scientific">Emticicia soli</name>
    <dbReference type="NCBI Taxonomy" id="2027878"/>
    <lineage>
        <taxon>Bacteria</taxon>
        <taxon>Pseudomonadati</taxon>
        <taxon>Bacteroidota</taxon>
        <taxon>Cytophagia</taxon>
        <taxon>Cytophagales</taxon>
        <taxon>Leadbetterellaceae</taxon>
        <taxon>Emticicia</taxon>
    </lineage>
</organism>
<comment type="caution">
    <text evidence="12">The sequence shown here is derived from an EMBL/GenBank/DDBJ whole genome shotgun (WGS) entry which is preliminary data.</text>
</comment>
<keyword evidence="4 10" id="KW-0349">Heme</keyword>
<dbReference type="Proteomes" id="UP001597510">
    <property type="component" value="Unassembled WGS sequence"/>
</dbReference>
<dbReference type="RefSeq" id="WP_340239895.1">
    <property type="nucleotide sequence ID" value="NZ_JBBEWC010000016.1"/>
</dbReference>
<dbReference type="SFLD" id="SFLDG01065">
    <property type="entry name" value="anaerobic_coproporphyrinogen-I"/>
    <property type="match status" value="1"/>
</dbReference>
<protein>
    <recommendedName>
        <fullName evidence="3 10">Heme chaperone HemW</fullName>
    </recommendedName>
</protein>
<comment type="cofactor">
    <cofactor evidence="1">
        <name>[4Fe-4S] cluster</name>
        <dbReference type="ChEBI" id="CHEBI:49883"/>
    </cofactor>
</comment>
<dbReference type="InterPro" id="IPR007197">
    <property type="entry name" value="rSAM"/>
</dbReference>
<keyword evidence="10" id="KW-0963">Cytoplasm</keyword>
<comment type="function">
    <text evidence="10">Probably acts as a heme chaperone, transferring heme to an unknown acceptor. Binds one molecule of heme per monomer, possibly covalently. Binds 1 [4Fe-4S] cluster. The cluster is coordinated with 3 cysteines and an exchangeable S-adenosyl-L-methionine.</text>
</comment>
<gene>
    <name evidence="12" type="primary">hemW</name>
    <name evidence="12" type="ORF">ACFSR2_07335</name>
</gene>
<dbReference type="SMART" id="SM00729">
    <property type="entry name" value="Elp3"/>
    <property type="match status" value="1"/>
</dbReference>
<evidence type="ECO:0000256" key="6">
    <source>
        <dbReference type="ARBA" id="ARBA00022723"/>
    </source>
</evidence>
<keyword evidence="10" id="KW-0004">4Fe-4S</keyword>
<comment type="subcellular location">
    <subcellularLocation>
        <location evidence="10">Cytoplasm</location>
    </subcellularLocation>
</comment>
<dbReference type="SFLD" id="SFLDF00562">
    <property type="entry name" value="HemN-like__clustered_with_heat"/>
    <property type="match status" value="1"/>
</dbReference>
<evidence type="ECO:0000256" key="10">
    <source>
        <dbReference type="RuleBase" id="RU364116"/>
    </source>
</evidence>
<proteinExistence type="inferred from homology"/>
<dbReference type="SFLD" id="SFLDS00029">
    <property type="entry name" value="Radical_SAM"/>
    <property type="match status" value="1"/>
</dbReference>
<evidence type="ECO:0000313" key="12">
    <source>
        <dbReference type="EMBL" id="MFD2520687.1"/>
    </source>
</evidence>
<keyword evidence="8 10" id="KW-0411">Iron-sulfur</keyword>
<keyword evidence="5 10" id="KW-0949">S-adenosyl-L-methionine</keyword>
<accession>A0ABW5J3T9</accession>
<dbReference type="PANTHER" id="PTHR13932:SF5">
    <property type="entry name" value="RADICAL S-ADENOSYL METHIONINE DOMAIN-CONTAINING PROTEIN 1, MITOCHONDRIAL"/>
    <property type="match status" value="1"/>
</dbReference>
<dbReference type="InterPro" id="IPR006638">
    <property type="entry name" value="Elp3/MiaA/NifB-like_rSAM"/>
</dbReference>
<evidence type="ECO:0000256" key="2">
    <source>
        <dbReference type="ARBA" id="ARBA00006100"/>
    </source>
</evidence>
<dbReference type="InterPro" id="IPR058240">
    <property type="entry name" value="rSAM_sf"/>
</dbReference>
<dbReference type="PROSITE" id="PS51918">
    <property type="entry name" value="RADICAL_SAM"/>
    <property type="match status" value="1"/>
</dbReference>
<keyword evidence="9 10" id="KW-0143">Chaperone</keyword>
<evidence type="ECO:0000256" key="3">
    <source>
        <dbReference type="ARBA" id="ARBA00017228"/>
    </source>
</evidence>
<dbReference type="PANTHER" id="PTHR13932">
    <property type="entry name" value="COPROPORPHYRINIGEN III OXIDASE"/>
    <property type="match status" value="1"/>
</dbReference>
<dbReference type="InterPro" id="IPR013785">
    <property type="entry name" value="Aldolase_TIM"/>
</dbReference>
<name>A0ABW5J3T9_9BACT</name>
<evidence type="ECO:0000256" key="9">
    <source>
        <dbReference type="ARBA" id="ARBA00023186"/>
    </source>
</evidence>